<reference evidence="2 3" key="1">
    <citation type="journal article" date="2020" name="mSystems">
        <title>Defining Genomic and Predicted Metabolic Features of the Acetobacterium Genus.</title>
        <authorList>
            <person name="Ross D.E."/>
            <person name="Marshall C.W."/>
            <person name="Gulliver D."/>
            <person name="May H.D."/>
            <person name="Norman R.S."/>
        </authorList>
    </citation>
    <scope>NUCLEOTIDE SEQUENCE [LARGE SCALE GENOMIC DNA]</scope>
    <source>
        <strain evidence="2 3">DSM 9173</strain>
    </source>
</reference>
<evidence type="ECO:0000256" key="1">
    <source>
        <dbReference type="SAM" id="Phobius"/>
    </source>
</evidence>
<organism evidence="2 3">
    <name type="scientific">Acetobacterium tundrae</name>
    <dbReference type="NCBI Taxonomy" id="132932"/>
    <lineage>
        <taxon>Bacteria</taxon>
        <taxon>Bacillati</taxon>
        <taxon>Bacillota</taxon>
        <taxon>Clostridia</taxon>
        <taxon>Eubacteriales</taxon>
        <taxon>Eubacteriaceae</taxon>
        <taxon>Acetobacterium</taxon>
    </lineage>
</organism>
<keyword evidence="1" id="KW-0812">Transmembrane</keyword>
<keyword evidence="1" id="KW-0472">Membrane</keyword>
<protein>
    <recommendedName>
        <fullName evidence="4">DUF304 domain-containing protein</fullName>
    </recommendedName>
</protein>
<evidence type="ECO:0000313" key="3">
    <source>
        <dbReference type="Proteomes" id="UP000653358"/>
    </source>
</evidence>
<dbReference type="Proteomes" id="UP000653358">
    <property type="component" value="Unassembled WGS sequence"/>
</dbReference>
<comment type="caution">
    <text evidence="2">The sequence shown here is derived from an EMBL/GenBank/DDBJ whole genome shotgun (WGS) entry which is preliminary data.</text>
</comment>
<sequence length="164" mass="18988">MSVKAREILESKQISIPTLIIMMLVLVGYTFFYNRVINNVADYQLKTIIGIVCLVVMIILFLLSLRYVTTSFEMVLTHDRLIIDRKIVFFKKTVSEIRINDIKKILPIEDVVKVEGTKQNFTLTNIEGKRKYTVLYEGQGKICSIKIQCSGNFYDSLKKLVKIR</sequence>
<evidence type="ECO:0008006" key="4">
    <source>
        <dbReference type="Google" id="ProtNLM"/>
    </source>
</evidence>
<name>A0ABR6WML5_9FIRM</name>
<proteinExistence type="predicted"/>
<dbReference type="RefSeq" id="WP_148604734.1">
    <property type="nucleotide sequence ID" value="NZ_RXYB01000016.1"/>
</dbReference>
<feature type="transmembrane region" description="Helical" evidence="1">
    <location>
        <begin position="45"/>
        <end position="65"/>
    </location>
</feature>
<feature type="transmembrane region" description="Helical" evidence="1">
    <location>
        <begin position="14"/>
        <end position="33"/>
    </location>
</feature>
<gene>
    <name evidence="2" type="ORF">GH807_11790</name>
</gene>
<accession>A0ABR6WML5</accession>
<dbReference type="EMBL" id="WJBB01000015">
    <property type="protein sequence ID" value="MBC3797724.1"/>
    <property type="molecule type" value="Genomic_DNA"/>
</dbReference>
<evidence type="ECO:0000313" key="2">
    <source>
        <dbReference type="EMBL" id="MBC3797724.1"/>
    </source>
</evidence>
<keyword evidence="1" id="KW-1133">Transmembrane helix</keyword>
<keyword evidence="3" id="KW-1185">Reference proteome</keyword>